<dbReference type="RefSeq" id="WP_090477477.1">
    <property type="nucleotide sequence ID" value="NZ_FOWZ01000001.1"/>
</dbReference>
<keyword evidence="1" id="KW-0812">Transmembrane</keyword>
<reference evidence="3" key="1">
    <citation type="submission" date="2016-10" db="EMBL/GenBank/DDBJ databases">
        <authorList>
            <person name="Varghese N."/>
            <person name="Submissions S."/>
        </authorList>
    </citation>
    <scope>NUCLEOTIDE SEQUENCE [LARGE SCALE GENOMIC DNA]</scope>
    <source>
        <strain evidence="3">CGMCC 1.7715</strain>
    </source>
</reference>
<keyword evidence="1" id="KW-1133">Transmembrane helix</keyword>
<evidence type="ECO:0000313" key="3">
    <source>
        <dbReference type="Proteomes" id="UP000199331"/>
    </source>
</evidence>
<keyword evidence="3" id="KW-1185">Reference proteome</keyword>
<keyword evidence="1" id="KW-0472">Membrane</keyword>
<name>A0A1I5L8M6_9SPHN</name>
<gene>
    <name evidence="2" type="ORF">SAMN04488060_0799</name>
</gene>
<dbReference type="EMBL" id="FOWZ01000001">
    <property type="protein sequence ID" value="SFO93206.1"/>
    <property type="molecule type" value="Genomic_DNA"/>
</dbReference>
<evidence type="ECO:0000313" key="2">
    <source>
        <dbReference type="EMBL" id="SFO93206.1"/>
    </source>
</evidence>
<protein>
    <submittedName>
        <fullName evidence="2">Uncharacterized protein</fullName>
    </submittedName>
</protein>
<dbReference type="OrthoDB" id="9849784at2"/>
<evidence type="ECO:0000256" key="1">
    <source>
        <dbReference type="SAM" id="Phobius"/>
    </source>
</evidence>
<dbReference type="AlphaFoldDB" id="A0A1I5L8M6"/>
<proteinExistence type="predicted"/>
<accession>A0A1I5L8M6</accession>
<dbReference type="Proteomes" id="UP000199331">
    <property type="component" value="Unassembled WGS sequence"/>
</dbReference>
<organism evidence="2 3">
    <name type="scientific">Qipengyuania nanhaisediminis</name>
    <dbReference type="NCBI Taxonomy" id="604088"/>
    <lineage>
        <taxon>Bacteria</taxon>
        <taxon>Pseudomonadati</taxon>
        <taxon>Pseudomonadota</taxon>
        <taxon>Alphaproteobacteria</taxon>
        <taxon>Sphingomonadales</taxon>
        <taxon>Erythrobacteraceae</taxon>
        <taxon>Qipengyuania</taxon>
    </lineage>
</organism>
<sequence>MIDLIGFFALYGALCFVVSAVLVRFAPDSVSARIIRKRLPAMLALPVLLVVDAFTLAASLSAAAVRWLRRLFEVLSGRKLRSRSSMYFSYGSQPRQRRRRT</sequence>
<feature type="transmembrane region" description="Helical" evidence="1">
    <location>
        <begin position="42"/>
        <end position="68"/>
    </location>
</feature>